<comment type="caution">
    <text evidence="8">The sequence shown here is derived from an EMBL/GenBank/DDBJ whole genome shotgun (WGS) entry which is preliminary data.</text>
</comment>
<dbReference type="SUPFAM" id="SSF144083">
    <property type="entry name" value="Magnesium transport protein CorA, transmembrane region"/>
    <property type="match status" value="1"/>
</dbReference>
<evidence type="ECO:0008006" key="10">
    <source>
        <dbReference type="Google" id="ProtNLM"/>
    </source>
</evidence>
<proteinExistence type="inferred from homology"/>
<name>A0ABC8R2X6_9AQUA</name>
<organism evidence="8 9">
    <name type="scientific">Ilex paraguariensis</name>
    <name type="common">yerba mate</name>
    <dbReference type="NCBI Taxonomy" id="185542"/>
    <lineage>
        <taxon>Eukaryota</taxon>
        <taxon>Viridiplantae</taxon>
        <taxon>Streptophyta</taxon>
        <taxon>Embryophyta</taxon>
        <taxon>Tracheophyta</taxon>
        <taxon>Spermatophyta</taxon>
        <taxon>Magnoliopsida</taxon>
        <taxon>eudicotyledons</taxon>
        <taxon>Gunneridae</taxon>
        <taxon>Pentapetalae</taxon>
        <taxon>asterids</taxon>
        <taxon>campanulids</taxon>
        <taxon>Aquifoliales</taxon>
        <taxon>Aquifoliaceae</taxon>
        <taxon>Ilex</taxon>
    </lineage>
</organism>
<dbReference type="GO" id="GO:0016020">
    <property type="term" value="C:membrane"/>
    <property type="evidence" value="ECO:0007669"/>
    <property type="project" value="UniProtKB-SubCell"/>
</dbReference>
<keyword evidence="5 7" id="KW-0472">Membrane</keyword>
<feature type="region of interest" description="Disordered" evidence="6">
    <location>
        <begin position="1"/>
        <end position="22"/>
    </location>
</feature>
<evidence type="ECO:0000256" key="4">
    <source>
        <dbReference type="ARBA" id="ARBA00022989"/>
    </source>
</evidence>
<dbReference type="InterPro" id="IPR002523">
    <property type="entry name" value="MgTranspt_CorA/ZnTranspt_ZntB"/>
</dbReference>
<feature type="transmembrane region" description="Helical" evidence="7">
    <location>
        <begin position="393"/>
        <end position="414"/>
    </location>
</feature>
<dbReference type="Gene3D" id="1.20.58.340">
    <property type="entry name" value="Magnesium transport protein CorA, transmembrane region"/>
    <property type="match status" value="2"/>
</dbReference>
<keyword evidence="4 7" id="KW-1133">Transmembrane helix</keyword>
<evidence type="ECO:0000313" key="9">
    <source>
        <dbReference type="Proteomes" id="UP001642360"/>
    </source>
</evidence>
<evidence type="ECO:0000256" key="3">
    <source>
        <dbReference type="ARBA" id="ARBA00022692"/>
    </source>
</evidence>
<feature type="transmembrane region" description="Helical" evidence="7">
    <location>
        <begin position="349"/>
        <end position="373"/>
    </location>
</feature>
<evidence type="ECO:0000256" key="1">
    <source>
        <dbReference type="ARBA" id="ARBA00004141"/>
    </source>
</evidence>
<accession>A0ABC8R2X6</accession>
<dbReference type="EMBL" id="CAUOFW020000789">
    <property type="protein sequence ID" value="CAK9136948.1"/>
    <property type="molecule type" value="Genomic_DNA"/>
</dbReference>
<comment type="similarity">
    <text evidence="2">Belongs to the CorA metal ion transporter (MIT) (TC 1.A.35) family.</text>
</comment>
<reference evidence="8 9" key="1">
    <citation type="submission" date="2024-02" db="EMBL/GenBank/DDBJ databases">
        <authorList>
            <person name="Vignale AGUSTIN F."/>
            <person name="Sosa J E."/>
            <person name="Modenutti C."/>
        </authorList>
    </citation>
    <scope>NUCLEOTIDE SEQUENCE [LARGE SCALE GENOMIC DNA]</scope>
</reference>
<dbReference type="InterPro" id="IPR045861">
    <property type="entry name" value="CorA_cytoplasmic_dom"/>
</dbReference>
<gene>
    <name evidence="8" type="ORF">ILEXP_LOCUS3958</name>
</gene>
<evidence type="ECO:0000313" key="8">
    <source>
        <dbReference type="EMBL" id="CAK9136948.1"/>
    </source>
</evidence>
<dbReference type="Proteomes" id="UP001642360">
    <property type="component" value="Unassembled WGS sequence"/>
</dbReference>
<dbReference type="InterPro" id="IPR045863">
    <property type="entry name" value="CorA_TM1_TM2"/>
</dbReference>
<evidence type="ECO:0000256" key="6">
    <source>
        <dbReference type="SAM" id="MobiDB-lite"/>
    </source>
</evidence>
<evidence type="ECO:0000256" key="5">
    <source>
        <dbReference type="ARBA" id="ARBA00023136"/>
    </source>
</evidence>
<comment type="subcellular location">
    <subcellularLocation>
        <location evidence="1">Membrane</location>
        <topology evidence="1">Multi-pass membrane protein</topology>
    </subcellularLocation>
</comment>
<dbReference type="Pfam" id="PF01544">
    <property type="entry name" value="CorA"/>
    <property type="match status" value="1"/>
</dbReference>
<dbReference type="PANTHER" id="PTHR47468">
    <property type="entry name" value="OS08G0130000 PROTEIN"/>
    <property type="match status" value="1"/>
</dbReference>
<dbReference type="PANTHER" id="PTHR47468:SF1">
    <property type="entry name" value="OS08G0130000 PROTEIN"/>
    <property type="match status" value="1"/>
</dbReference>
<keyword evidence="9" id="KW-1185">Reference proteome</keyword>
<dbReference type="AlphaFoldDB" id="A0ABC8R2X6"/>
<keyword evidence="3 7" id="KW-0812">Transmembrane</keyword>
<dbReference type="SUPFAM" id="SSF143865">
    <property type="entry name" value="CorA soluble domain-like"/>
    <property type="match status" value="1"/>
</dbReference>
<sequence length="453" mass="51571">MDLTREELRDDGEGEDMEREPLAGTHLKENKFYRTRYPGAVRQKAYIFDGEGNYYNKEWDLMEGSGQEFCWYHVELPKGNQKLSQSAQYLIDVLCPPLKLQDILSLVSNGPFCGHVDGALVFRVNSPGPASSKFTFRIAARVTENSVITVSLGRVPRLGFSPVGQSLLSEIPSVESPNYVGDEQKDRGGTVIREHVLDFLLTMNHSEEADNPVPKSVSNLLVHIIDTHVDHLQDVVTKLEIELDSVELELDKGGFTLKKQMLDDRRFPKMHADLQRLLQVIANGEQVFPRVREKCSSKNWFASEDISSLEELIGRLRRLKENVGFIANRVTAIQAGLDSWQAEQINRKLYYLSFLSIIFLPLSVITGVFGMNVGGVPWTEQRNPKVKEGFRNVMFVCFAMLLLVLLCFLFPALYTRIAAWRRRRALRRSWSLNRKSFLKRTVTGGDRGGYLRI</sequence>
<protein>
    <recommendedName>
        <fullName evidence="10">Zinc transport protein ZntB</fullName>
    </recommendedName>
</protein>
<evidence type="ECO:0000256" key="2">
    <source>
        <dbReference type="ARBA" id="ARBA00009765"/>
    </source>
</evidence>
<evidence type="ECO:0000256" key="7">
    <source>
        <dbReference type="SAM" id="Phobius"/>
    </source>
</evidence>
<feature type="compositionally biased region" description="Acidic residues" evidence="6">
    <location>
        <begin position="9"/>
        <end position="18"/>
    </location>
</feature>